<organism evidence="1 2">
    <name type="scientific">Rubripirellula lacrimiformis</name>
    <dbReference type="NCBI Taxonomy" id="1930273"/>
    <lineage>
        <taxon>Bacteria</taxon>
        <taxon>Pseudomonadati</taxon>
        <taxon>Planctomycetota</taxon>
        <taxon>Planctomycetia</taxon>
        <taxon>Pirellulales</taxon>
        <taxon>Pirellulaceae</taxon>
        <taxon>Rubripirellula</taxon>
    </lineage>
</organism>
<name>A0A517NFH2_9BACT</name>
<evidence type="ECO:0000313" key="1">
    <source>
        <dbReference type="EMBL" id="QDT05881.1"/>
    </source>
</evidence>
<dbReference type="EMBL" id="CP036525">
    <property type="protein sequence ID" value="QDT05881.1"/>
    <property type="molecule type" value="Genomic_DNA"/>
</dbReference>
<keyword evidence="2" id="KW-1185">Reference proteome</keyword>
<dbReference type="Proteomes" id="UP000318538">
    <property type="component" value="Chromosome"/>
</dbReference>
<reference evidence="1 2" key="1">
    <citation type="submission" date="2019-02" db="EMBL/GenBank/DDBJ databases">
        <title>Deep-cultivation of Planctomycetes and their phenomic and genomic characterization uncovers novel biology.</title>
        <authorList>
            <person name="Wiegand S."/>
            <person name="Jogler M."/>
            <person name="Boedeker C."/>
            <person name="Pinto D."/>
            <person name="Vollmers J."/>
            <person name="Rivas-Marin E."/>
            <person name="Kohn T."/>
            <person name="Peeters S.H."/>
            <person name="Heuer A."/>
            <person name="Rast P."/>
            <person name="Oberbeckmann S."/>
            <person name="Bunk B."/>
            <person name="Jeske O."/>
            <person name="Meyerdierks A."/>
            <person name="Storesund J.E."/>
            <person name="Kallscheuer N."/>
            <person name="Luecker S."/>
            <person name="Lage O.M."/>
            <person name="Pohl T."/>
            <person name="Merkel B.J."/>
            <person name="Hornburger P."/>
            <person name="Mueller R.-W."/>
            <person name="Bruemmer F."/>
            <person name="Labrenz M."/>
            <person name="Spormann A.M."/>
            <person name="Op den Camp H."/>
            <person name="Overmann J."/>
            <person name="Amann R."/>
            <person name="Jetten M.S.M."/>
            <person name="Mascher T."/>
            <person name="Medema M.H."/>
            <person name="Devos D.P."/>
            <person name="Kaster A.-K."/>
            <person name="Ovreas L."/>
            <person name="Rohde M."/>
            <person name="Galperin M.Y."/>
            <person name="Jogler C."/>
        </authorList>
    </citation>
    <scope>NUCLEOTIDE SEQUENCE [LARGE SCALE GENOMIC DNA]</scope>
    <source>
        <strain evidence="1 2">K22_7</strain>
    </source>
</reference>
<proteinExistence type="predicted"/>
<dbReference type="KEGG" id="rlc:K227x_42860"/>
<evidence type="ECO:0000313" key="2">
    <source>
        <dbReference type="Proteomes" id="UP000318538"/>
    </source>
</evidence>
<gene>
    <name evidence="1" type="ORF">K227x_42860</name>
</gene>
<accession>A0A517NFH2</accession>
<dbReference type="AlphaFoldDB" id="A0A517NFH2"/>
<protein>
    <submittedName>
        <fullName evidence="1">Uncharacterized protein</fullName>
    </submittedName>
</protein>
<sequence>MPTRLNDFGDGSYARCMTYPVVGPRVLGAWTHGAMPTRLNDFAHGSYAWCMTALSLGRAFWVRGRTGRCPRG</sequence>